<dbReference type="eggNOG" id="arCOG01174">
    <property type="taxonomic scope" value="Archaea"/>
</dbReference>
<gene>
    <name evidence="4" type="ordered locus">PAE1557</name>
</gene>
<feature type="domain" description="KaiC-like" evidence="3">
    <location>
        <begin position="9"/>
        <end position="65"/>
    </location>
</feature>
<dbReference type="InterPro" id="IPR014774">
    <property type="entry name" value="KaiC-like_dom"/>
</dbReference>
<dbReference type="SUPFAM" id="SSF52540">
    <property type="entry name" value="P-loop containing nucleoside triphosphate hydrolases"/>
    <property type="match status" value="1"/>
</dbReference>
<evidence type="ECO:0000256" key="2">
    <source>
        <dbReference type="ARBA" id="ARBA00022840"/>
    </source>
</evidence>
<dbReference type="EnsemblBacteria" id="AAL63561">
    <property type="protein sequence ID" value="AAL63561"/>
    <property type="gene ID" value="PAE1557"/>
</dbReference>
<organism evidence="4 5">
    <name type="scientific">Pyrobaculum aerophilum (strain ATCC 51768 / DSM 7523 / JCM 9630 / CIP 104966 / NBRC 100827 / IM2)</name>
    <dbReference type="NCBI Taxonomy" id="178306"/>
    <lineage>
        <taxon>Archaea</taxon>
        <taxon>Thermoproteota</taxon>
        <taxon>Thermoprotei</taxon>
        <taxon>Thermoproteales</taxon>
        <taxon>Thermoproteaceae</taxon>
        <taxon>Pyrobaculum</taxon>
    </lineage>
</organism>
<dbReference type="GO" id="GO:0005524">
    <property type="term" value="F:ATP binding"/>
    <property type="evidence" value="ECO:0007669"/>
    <property type="project" value="UniProtKB-KW"/>
</dbReference>
<dbReference type="InterPro" id="IPR027417">
    <property type="entry name" value="P-loop_NTPase"/>
</dbReference>
<dbReference type="InParanoid" id="Q8ZWY8"/>
<evidence type="ECO:0000313" key="5">
    <source>
        <dbReference type="Proteomes" id="UP000002439"/>
    </source>
</evidence>
<dbReference type="EMBL" id="AE009441">
    <property type="protein sequence ID" value="AAL63561.1"/>
    <property type="molecule type" value="Genomic_DNA"/>
</dbReference>
<dbReference type="Gene3D" id="3.40.50.300">
    <property type="entry name" value="P-loop containing nucleotide triphosphate hydrolases"/>
    <property type="match status" value="1"/>
</dbReference>
<keyword evidence="1" id="KW-0547">Nucleotide-binding</keyword>
<evidence type="ECO:0000256" key="1">
    <source>
        <dbReference type="ARBA" id="ARBA00022741"/>
    </source>
</evidence>
<dbReference type="PANTHER" id="PTHR43637">
    <property type="entry name" value="UPF0273 PROTEIN TM_0370"/>
    <property type="match status" value="1"/>
</dbReference>
<dbReference type="HOGENOM" id="CLU_820438_0_0_2"/>
<reference evidence="4 5" key="1">
    <citation type="journal article" date="2002" name="Proc. Natl. Acad. Sci. U.S.A.">
        <title>Genome sequence of the hyperthermophilic crenarchaeon Pyrobaculum aerophilum.</title>
        <authorList>
            <person name="Fitz-Gibbon S.T."/>
            <person name="Ladner H."/>
            <person name="Kim U.J."/>
            <person name="Stetter K.O."/>
            <person name="Simon M.I."/>
            <person name="Miller J.H."/>
        </authorList>
    </citation>
    <scope>NUCLEOTIDE SEQUENCE [LARGE SCALE GENOMIC DNA]</scope>
    <source>
        <strain evidence="5">ATCC 51768 / DSM 7523 / JCM 9630 / CIP 104966 / NBRC 100827 / IM2</strain>
    </source>
</reference>
<keyword evidence="5" id="KW-1185">Reference proteome</keyword>
<name>Q8ZWY8_PYRAE</name>
<protein>
    <submittedName>
        <fullName evidence="4">P. aerophilum family 417, putative ATP binding</fullName>
    </submittedName>
</protein>
<keyword evidence="2" id="KW-0067">ATP-binding</keyword>
<evidence type="ECO:0000259" key="3">
    <source>
        <dbReference type="Pfam" id="PF06745"/>
    </source>
</evidence>
<evidence type="ECO:0000313" key="4">
    <source>
        <dbReference type="EMBL" id="AAL63561.1"/>
    </source>
</evidence>
<dbReference type="Pfam" id="PF06745">
    <property type="entry name" value="ATPase"/>
    <property type="match status" value="1"/>
</dbReference>
<dbReference type="PATRIC" id="fig|178306.9.peg.1151"/>
<proteinExistence type="predicted"/>
<dbReference type="AlphaFoldDB" id="Q8ZWY8"/>
<accession>Q8ZWY8</accession>
<dbReference type="PANTHER" id="PTHR43637:SF2">
    <property type="entry name" value="PROTEIN GVPD 1"/>
    <property type="match status" value="1"/>
</dbReference>
<dbReference type="Proteomes" id="UP000002439">
    <property type="component" value="Chromosome"/>
</dbReference>
<sequence length="341" mass="38776">MDFVELKQLFDGKVSFIYGASGTGKTILVSKVAMELAKEGRRVVWVTFNEGRDTLFNTWSSFGWDPRLVAVFDYPYVPQYKETLFNQVIDLAYKEKAEVFIVDGVEAIVFDRATADAFTKMGIHTIVGIETRHNPMADIADVIIKLTARYTSYATIRRVEIQKARGIRVEKPVYYMAILHSGPVLLSDEHAVAAEQAKVPAPGHLASLIKEVPLGVNIALYGPHQRLTAAVVDAPNAIAYVHKPYQLGFFKRARPRLVSIYAHRRLEHYAEKVLSRYIITLDAELIPRAYRRFRSPNAVWIDIYTSPPTNADYDYVFYVDRNKIRVDHSPEPLESQELPLQ</sequence>
<dbReference type="KEGG" id="pai:PAE1557"/>
<dbReference type="STRING" id="178306.PAE1557"/>